<sequence length="124" mass="14096">MQLIGHELVEFEPLFWTQSTNEMSKDRLNLFEFDKDLIKFAKQHQMNFATVCIDTKQAIIANACGAKFILCHKLIAKNLSDLAQFYLFDAKIACVITHEHELEELAKFGVDVAIFQKGVVGGNF</sequence>
<dbReference type="EMBL" id="JADBHS010000006">
    <property type="protein sequence ID" value="MBE2986349.1"/>
    <property type="molecule type" value="Genomic_DNA"/>
</dbReference>
<comment type="caution">
    <text evidence="2">The sequence shown here is derived from an EMBL/GenBank/DDBJ whole genome shotgun (WGS) entry which is preliminary data.</text>
</comment>
<reference evidence="1 4" key="2">
    <citation type="submission" date="2020-10" db="EMBL/GenBank/DDBJ databases">
        <title>Campylobacter californiensis sp. nov. isolated from cattle and feral swine in California.</title>
        <authorList>
            <person name="Miller W.G."/>
        </authorList>
    </citation>
    <scope>NUCLEOTIDE SEQUENCE [LARGE SCALE GENOMIC DNA]</scope>
    <source>
        <strain evidence="1 4">RM12919</strain>
    </source>
</reference>
<dbReference type="Proteomes" id="UP000650616">
    <property type="component" value="Unassembled WGS sequence"/>
</dbReference>
<organism evidence="2 3">
    <name type="scientific">Campylobacter californiensis</name>
    <dbReference type="NCBI Taxonomy" id="1032243"/>
    <lineage>
        <taxon>Bacteria</taxon>
        <taxon>Pseudomonadati</taxon>
        <taxon>Campylobacterota</taxon>
        <taxon>Epsilonproteobacteria</taxon>
        <taxon>Campylobacterales</taxon>
        <taxon>Campylobacteraceae</taxon>
        <taxon>Campylobacter</taxon>
    </lineage>
</organism>
<dbReference type="EMBL" id="LIWG01000009">
    <property type="protein sequence ID" value="MBE3608510.1"/>
    <property type="molecule type" value="Genomic_DNA"/>
</dbReference>
<reference evidence="2 3" key="1">
    <citation type="submission" date="2015-08" db="EMBL/GenBank/DDBJ databases">
        <title>Comparative genomics of the Campylobacter concisus group.</title>
        <authorList>
            <person name="Yee E."/>
            <person name="Chapman M.H."/>
            <person name="Huynh S."/>
            <person name="Bono J.L."/>
            <person name="On S.L."/>
            <person name="St Leger J."/>
            <person name="Foster G."/>
            <person name="Parker C.T."/>
            <person name="Miller W.G."/>
        </authorList>
    </citation>
    <scope>NUCLEOTIDE SEQUENCE [LARGE SCALE GENOMIC DNA]</scope>
    <source>
        <strain evidence="2 3">RM9337</strain>
    </source>
</reference>
<dbReference type="RefSeq" id="WP_169937735.1">
    <property type="nucleotide sequence ID" value="NZ_CP012545.1"/>
</dbReference>
<evidence type="ECO:0000313" key="4">
    <source>
        <dbReference type="Proteomes" id="UP001318760"/>
    </source>
</evidence>
<protein>
    <submittedName>
        <fullName evidence="2">Uncharacterized protein</fullName>
    </submittedName>
</protein>
<accession>A0AAW3ZTM7</accession>
<dbReference type="Proteomes" id="UP001318760">
    <property type="component" value="Unassembled WGS sequence"/>
</dbReference>
<keyword evidence="3" id="KW-1185">Reference proteome</keyword>
<gene>
    <name evidence="1" type="ORF">CCAL12919_04285</name>
    <name evidence="2" type="ORF">CCAL9337_07200</name>
</gene>
<proteinExistence type="predicted"/>
<evidence type="ECO:0000313" key="2">
    <source>
        <dbReference type="EMBL" id="MBE3608510.1"/>
    </source>
</evidence>
<evidence type="ECO:0000313" key="3">
    <source>
        <dbReference type="Proteomes" id="UP000650616"/>
    </source>
</evidence>
<dbReference type="AlphaFoldDB" id="A0AAW3ZTM7"/>
<evidence type="ECO:0000313" key="1">
    <source>
        <dbReference type="EMBL" id="MBE2986349.1"/>
    </source>
</evidence>
<name>A0AAW3ZTM7_9BACT</name>